<reference evidence="2" key="1">
    <citation type="journal article" date="2023" name="Front. Plant Sci.">
        <title>Chromosomal-level genome assembly of Melastoma candidum provides insights into trichome evolution.</title>
        <authorList>
            <person name="Zhong Y."/>
            <person name="Wu W."/>
            <person name="Sun C."/>
            <person name="Zou P."/>
            <person name="Liu Y."/>
            <person name="Dai S."/>
            <person name="Zhou R."/>
        </authorList>
    </citation>
    <scope>NUCLEOTIDE SEQUENCE [LARGE SCALE GENOMIC DNA]</scope>
</reference>
<dbReference type="EMBL" id="CM042883">
    <property type="protein sequence ID" value="KAI4374932.1"/>
    <property type="molecule type" value="Genomic_DNA"/>
</dbReference>
<proteinExistence type="predicted"/>
<organism evidence="1 2">
    <name type="scientific">Melastoma candidum</name>
    <dbReference type="NCBI Taxonomy" id="119954"/>
    <lineage>
        <taxon>Eukaryota</taxon>
        <taxon>Viridiplantae</taxon>
        <taxon>Streptophyta</taxon>
        <taxon>Embryophyta</taxon>
        <taxon>Tracheophyta</taxon>
        <taxon>Spermatophyta</taxon>
        <taxon>Magnoliopsida</taxon>
        <taxon>eudicotyledons</taxon>
        <taxon>Gunneridae</taxon>
        <taxon>Pentapetalae</taxon>
        <taxon>rosids</taxon>
        <taxon>malvids</taxon>
        <taxon>Myrtales</taxon>
        <taxon>Melastomataceae</taxon>
        <taxon>Melastomatoideae</taxon>
        <taxon>Melastomateae</taxon>
        <taxon>Melastoma</taxon>
    </lineage>
</organism>
<protein>
    <submittedName>
        <fullName evidence="1">Uncharacterized protein</fullName>
    </submittedName>
</protein>
<keyword evidence="2" id="KW-1185">Reference proteome</keyword>
<accession>A0ACB9RG56</accession>
<name>A0ACB9RG56_9MYRT</name>
<comment type="caution">
    <text evidence="1">The sequence shown here is derived from an EMBL/GenBank/DDBJ whole genome shotgun (WGS) entry which is preliminary data.</text>
</comment>
<dbReference type="Proteomes" id="UP001057402">
    <property type="component" value="Chromosome 4"/>
</dbReference>
<gene>
    <name evidence="1" type="ORF">MLD38_012867</name>
</gene>
<sequence length="86" mass="9865">MNLRRCTSLARRQRHAAYDTHCDFPKGRFVVYVGDERACHVVPINVLSRPEFLDLLRHAEEEFGFGHDMGLTIPCDEDAFRSLMAG</sequence>
<evidence type="ECO:0000313" key="1">
    <source>
        <dbReference type="EMBL" id="KAI4374932.1"/>
    </source>
</evidence>
<evidence type="ECO:0000313" key="2">
    <source>
        <dbReference type="Proteomes" id="UP001057402"/>
    </source>
</evidence>